<organism evidence="3 4">
    <name type="scientific">Adineta steineri</name>
    <dbReference type="NCBI Taxonomy" id="433720"/>
    <lineage>
        <taxon>Eukaryota</taxon>
        <taxon>Metazoa</taxon>
        <taxon>Spiralia</taxon>
        <taxon>Gnathifera</taxon>
        <taxon>Rotifera</taxon>
        <taxon>Eurotatoria</taxon>
        <taxon>Bdelloidea</taxon>
        <taxon>Adinetida</taxon>
        <taxon>Adinetidae</taxon>
        <taxon>Adineta</taxon>
    </lineage>
</organism>
<dbReference type="SUPFAM" id="SSF52540">
    <property type="entry name" value="P-loop containing nucleoside triphosphate hydrolases"/>
    <property type="match status" value="1"/>
</dbReference>
<proteinExistence type="predicted"/>
<sequence>MTTITSRKPWAEKNTEKDVVKLRVIGAGLPRTGTTSLKAALEILGFGPCHHMVDLFKKPNRTLEFIPAYDGENVDFYKLMEGYGSTVDAPTCDFYREIHQAYPQAKIILSVRDSDEKWFESLQNTIGSVATDNFYYFAVYPLRFLRLQSRMGWKCWKRWTRYYDGIKPSMHGQHNKRVIDENKEGDVLIFNVKEGWLPLCKFLEVDIPQDIPFPNINDTKEFNRKILLGKILGSLSWIALGTLLILSIYIIMKIFMTEY</sequence>
<dbReference type="OrthoDB" id="272681at2759"/>
<feature type="transmembrane region" description="Helical" evidence="1">
    <location>
        <begin position="231"/>
        <end position="252"/>
    </location>
</feature>
<evidence type="ECO:0008006" key="5">
    <source>
        <dbReference type="Google" id="ProtNLM"/>
    </source>
</evidence>
<evidence type="ECO:0000313" key="2">
    <source>
        <dbReference type="EMBL" id="CAF1044544.1"/>
    </source>
</evidence>
<evidence type="ECO:0000313" key="3">
    <source>
        <dbReference type="EMBL" id="CAF1048484.1"/>
    </source>
</evidence>
<dbReference type="PANTHER" id="PTHR36978:SF4">
    <property type="entry name" value="P-LOOP CONTAINING NUCLEOSIDE TRIPHOSPHATE HYDROLASE PROTEIN"/>
    <property type="match status" value="1"/>
</dbReference>
<dbReference type="Pfam" id="PF17784">
    <property type="entry name" value="Sulfotransfer_4"/>
    <property type="match status" value="1"/>
</dbReference>
<gene>
    <name evidence="2" type="ORF">BJG266_LOCUS18262</name>
    <name evidence="3" type="ORF">QVE165_LOCUS17475</name>
</gene>
<dbReference type="Proteomes" id="UP000663832">
    <property type="component" value="Unassembled WGS sequence"/>
</dbReference>
<dbReference type="Gene3D" id="3.40.50.300">
    <property type="entry name" value="P-loop containing nucleotide triphosphate hydrolases"/>
    <property type="match status" value="1"/>
</dbReference>
<dbReference type="InterPro" id="IPR027417">
    <property type="entry name" value="P-loop_NTPase"/>
</dbReference>
<keyword evidence="1" id="KW-1133">Transmembrane helix</keyword>
<dbReference type="EMBL" id="CAJNOM010000101">
    <property type="protein sequence ID" value="CAF1048484.1"/>
    <property type="molecule type" value="Genomic_DNA"/>
</dbReference>
<dbReference type="Proteomes" id="UP000663877">
    <property type="component" value="Unassembled WGS sequence"/>
</dbReference>
<dbReference type="EMBL" id="CAJNOI010000092">
    <property type="protein sequence ID" value="CAF1044544.1"/>
    <property type="molecule type" value="Genomic_DNA"/>
</dbReference>
<comment type="caution">
    <text evidence="3">The sequence shown here is derived from an EMBL/GenBank/DDBJ whole genome shotgun (WGS) entry which is preliminary data.</text>
</comment>
<dbReference type="InterPro" id="IPR040632">
    <property type="entry name" value="Sulfotransfer_4"/>
</dbReference>
<keyword evidence="1" id="KW-0472">Membrane</keyword>
<name>A0A814K8P1_9BILA</name>
<evidence type="ECO:0000256" key="1">
    <source>
        <dbReference type="SAM" id="Phobius"/>
    </source>
</evidence>
<protein>
    <recommendedName>
        <fullName evidence="5">P-loop containing nucleoside triphosphate hydrolase protein</fullName>
    </recommendedName>
</protein>
<keyword evidence="1" id="KW-0812">Transmembrane</keyword>
<evidence type="ECO:0000313" key="4">
    <source>
        <dbReference type="Proteomes" id="UP000663832"/>
    </source>
</evidence>
<accession>A0A814K8P1</accession>
<keyword evidence="4" id="KW-1185">Reference proteome</keyword>
<dbReference type="AlphaFoldDB" id="A0A814K8P1"/>
<dbReference type="PANTHER" id="PTHR36978">
    <property type="entry name" value="P-LOOP CONTAINING NUCLEOTIDE TRIPHOSPHATE HYDROLASE"/>
    <property type="match status" value="1"/>
</dbReference>
<reference evidence="3" key="1">
    <citation type="submission" date="2021-02" db="EMBL/GenBank/DDBJ databases">
        <authorList>
            <person name="Nowell W R."/>
        </authorList>
    </citation>
    <scope>NUCLEOTIDE SEQUENCE</scope>
</reference>